<dbReference type="Proteomes" id="UP000548423">
    <property type="component" value="Unassembled WGS sequence"/>
</dbReference>
<gene>
    <name evidence="2" type="ORF">F4694_004148</name>
</gene>
<name>A0A852TID3_9BACI</name>
<evidence type="ECO:0000313" key="2">
    <source>
        <dbReference type="EMBL" id="NYE07337.1"/>
    </source>
</evidence>
<dbReference type="AlphaFoldDB" id="A0A852TID3"/>
<organism evidence="2 3">
    <name type="scientific">Neobacillus niacini</name>
    <dbReference type="NCBI Taxonomy" id="86668"/>
    <lineage>
        <taxon>Bacteria</taxon>
        <taxon>Bacillati</taxon>
        <taxon>Bacillota</taxon>
        <taxon>Bacilli</taxon>
        <taxon>Bacillales</taxon>
        <taxon>Bacillaceae</taxon>
        <taxon>Neobacillus</taxon>
    </lineage>
</organism>
<protein>
    <submittedName>
        <fullName evidence="2">Quinol-cytochrome oxidoreductase complex cytochrome b subunit</fullName>
    </submittedName>
</protein>
<comment type="caution">
    <text evidence="2">The sequence shown here is derived from an EMBL/GenBank/DDBJ whole genome shotgun (WGS) entry which is preliminary data.</text>
</comment>
<sequence length="98" mass="10756">MMILQYLNLAVRFLLELCALAAVGYWGFRTGNGMIKWVLGIGTPIFLAMIWGVFGSPKAMIVVPTPLHIFIEIIVFGIPAIALYAAGKSQLAWIYGIL</sequence>
<evidence type="ECO:0000256" key="1">
    <source>
        <dbReference type="SAM" id="Phobius"/>
    </source>
</evidence>
<keyword evidence="1" id="KW-1133">Transmembrane helix</keyword>
<evidence type="ECO:0000313" key="3">
    <source>
        <dbReference type="Proteomes" id="UP000548423"/>
    </source>
</evidence>
<dbReference type="InterPro" id="IPR021214">
    <property type="entry name" value="DUF2568"/>
</dbReference>
<dbReference type="EMBL" id="JACCBX010000009">
    <property type="protein sequence ID" value="NYE07337.1"/>
    <property type="molecule type" value="Genomic_DNA"/>
</dbReference>
<reference evidence="3" key="1">
    <citation type="submission" date="2020-07" db="EMBL/GenBank/DDBJ databases">
        <authorList>
            <person name="Partida-Martinez L."/>
            <person name="Huntemann M."/>
            <person name="Clum A."/>
            <person name="Wang J."/>
            <person name="Palaniappan K."/>
            <person name="Ritter S."/>
            <person name="Chen I.-M."/>
            <person name="Stamatis D."/>
            <person name="Reddy T."/>
            <person name="O'Malley R."/>
            <person name="Daum C."/>
            <person name="Shapiro N."/>
            <person name="Ivanova N."/>
            <person name="Kyrpides N."/>
            <person name="Woyke T."/>
        </authorList>
    </citation>
    <scope>NUCLEOTIDE SEQUENCE [LARGE SCALE GENOMIC DNA]</scope>
    <source>
        <strain evidence="3">AT2.8</strain>
    </source>
</reference>
<feature type="transmembrane region" description="Helical" evidence="1">
    <location>
        <begin position="35"/>
        <end position="54"/>
    </location>
</feature>
<feature type="transmembrane region" description="Helical" evidence="1">
    <location>
        <begin position="66"/>
        <end position="86"/>
    </location>
</feature>
<keyword evidence="1" id="KW-0472">Membrane</keyword>
<accession>A0A852TID3</accession>
<dbReference type="Pfam" id="PF10823">
    <property type="entry name" value="DUF2568"/>
    <property type="match status" value="1"/>
</dbReference>
<proteinExistence type="predicted"/>
<feature type="transmembrane region" description="Helical" evidence="1">
    <location>
        <begin position="6"/>
        <end position="28"/>
    </location>
</feature>
<keyword evidence="1" id="KW-0812">Transmembrane</keyword>
<reference evidence="3" key="2">
    <citation type="submission" date="2020-08" db="EMBL/GenBank/DDBJ databases">
        <title>The Agave Microbiome: Exploring the role of microbial communities in plant adaptations to desert environments.</title>
        <authorList>
            <person name="Partida-Martinez L.P."/>
        </authorList>
    </citation>
    <scope>NUCLEOTIDE SEQUENCE [LARGE SCALE GENOMIC DNA]</scope>
    <source>
        <strain evidence="3">AT2.8</strain>
    </source>
</reference>